<keyword evidence="2" id="KW-1185">Reference proteome</keyword>
<accession>A0A2S6C0A8</accession>
<evidence type="ECO:0000313" key="2">
    <source>
        <dbReference type="Proteomes" id="UP000237631"/>
    </source>
</evidence>
<dbReference type="OrthoDB" id="3261222at2759"/>
<proteinExistence type="predicted"/>
<dbReference type="PANTHER" id="PTHR33481:SF1">
    <property type="entry name" value="ENDONUCLEASE_EXONUCLEASE_PHOSPHATASE DOMAIN-CONTAINING PROTEIN-RELATED"/>
    <property type="match status" value="1"/>
</dbReference>
<name>A0A2S6C0A8_9PEZI</name>
<sequence>MQATIRIPGFQSGPQPTMKILGVHLDPKLKWGPHIRKTTERATAQIAAVTRLAYSTWGAAFSKARQIYTAVVRPTMAYGSPIWYDRADLRIGRNKSIYPLQVAQNQCLRAIAGAYRTTATAELEHETGTEPLDIFLERTAREYSKKTATATTSAIIDQARQQVAEQARTQHNARHDGYAQRRQELQRISQHHREGEQDATPRVAALELWSTRWETHQRETQAAHKTTRRHLATATRVEFHPRLDRLRTRLGKAENTIATLLRTEHIGLNDYLHRRKVPGYESPACVCGFARQTPKHIVLFCPRFERDRDKMTRAAGTQDYHEMLTTEKGLRAVTA</sequence>
<reference evidence="2" key="1">
    <citation type="journal article" date="2017" name="bioRxiv">
        <title>Conservation of a gene cluster reveals novel cercosporin biosynthetic mechanisms and extends production to the genus Colletotrichum.</title>
        <authorList>
            <person name="de Jonge R."/>
            <person name="Ebert M.K."/>
            <person name="Huitt-Roehl C.R."/>
            <person name="Pal P."/>
            <person name="Suttle J.C."/>
            <person name="Spanner R.E."/>
            <person name="Neubauer J.D."/>
            <person name="Jurick W.M.II."/>
            <person name="Stott K.A."/>
            <person name="Secor G.A."/>
            <person name="Thomma B.P.H.J."/>
            <person name="Van de Peer Y."/>
            <person name="Townsend C.A."/>
            <person name="Bolton M.D."/>
        </authorList>
    </citation>
    <scope>NUCLEOTIDE SEQUENCE [LARGE SCALE GENOMIC DNA]</scope>
    <source>
        <strain evidence="2">CBS538.71</strain>
    </source>
</reference>
<dbReference type="PANTHER" id="PTHR33481">
    <property type="entry name" value="REVERSE TRANSCRIPTASE"/>
    <property type="match status" value="1"/>
</dbReference>
<evidence type="ECO:0000313" key="1">
    <source>
        <dbReference type="EMBL" id="PPJ53162.1"/>
    </source>
</evidence>
<evidence type="ECO:0008006" key="3">
    <source>
        <dbReference type="Google" id="ProtNLM"/>
    </source>
</evidence>
<protein>
    <recommendedName>
        <fullName evidence="3">Reverse transcriptase zinc-binding domain-containing protein</fullName>
    </recommendedName>
</protein>
<organism evidence="1 2">
    <name type="scientific">Cercospora berteroae</name>
    <dbReference type="NCBI Taxonomy" id="357750"/>
    <lineage>
        <taxon>Eukaryota</taxon>
        <taxon>Fungi</taxon>
        <taxon>Dikarya</taxon>
        <taxon>Ascomycota</taxon>
        <taxon>Pezizomycotina</taxon>
        <taxon>Dothideomycetes</taxon>
        <taxon>Dothideomycetidae</taxon>
        <taxon>Mycosphaerellales</taxon>
        <taxon>Mycosphaerellaceae</taxon>
        <taxon>Cercospora</taxon>
    </lineage>
</organism>
<gene>
    <name evidence="1" type="ORF">CBER1_11967</name>
</gene>
<dbReference type="Proteomes" id="UP000237631">
    <property type="component" value="Unassembled WGS sequence"/>
</dbReference>
<dbReference type="EMBL" id="PNEN01001587">
    <property type="protein sequence ID" value="PPJ53162.1"/>
    <property type="molecule type" value="Genomic_DNA"/>
</dbReference>
<dbReference type="AlphaFoldDB" id="A0A2S6C0A8"/>
<comment type="caution">
    <text evidence="1">The sequence shown here is derived from an EMBL/GenBank/DDBJ whole genome shotgun (WGS) entry which is preliminary data.</text>
</comment>